<accession>A0A2T7P4T1</accession>
<dbReference type="InterPro" id="IPR002772">
    <property type="entry name" value="Glyco_hydro_3_C"/>
</dbReference>
<dbReference type="Gene3D" id="2.60.40.10">
    <property type="entry name" value="Immunoglobulins"/>
    <property type="match status" value="2"/>
</dbReference>
<dbReference type="InterPro" id="IPR036881">
    <property type="entry name" value="Glyco_hydro_3_C_sf"/>
</dbReference>
<dbReference type="InterPro" id="IPR013783">
    <property type="entry name" value="Ig-like_fold"/>
</dbReference>
<dbReference type="Gene3D" id="3.20.20.300">
    <property type="entry name" value="Glycoside hydrolase, family 3, N-terminal domain"/>
    <property type="match status" value="2"/>
</dbReference>
<dbReference type="SUPFAM" id="SSF51445">
    <property type="entry name" value="(Trans)glycosidases"/>
    <property type="match status" value="2"/>
</dbReference>
<dbReference type="Proteomes" id="UP000245119">
    <property type="component" value="Linkage Group LG6"/>
</dbReference>
<dbReference type="InterPro" id="IPR026891">
    <property type="entry name" value="Fn3-like"/>
</dbReference>
<keyword evidence="1" id="KW-0732">Signal</keyword>
<comment type="caution">
    <text evidence="5">The sequence shown here is derived from an EMBL/GenBank/DDBJ whole genome shotgun (WGS) entry which is preliminary data.</text>
</comment>
<dbReference type="GO" id="GO:0046556">
    <property type="term" value="F:alpha-L-arabinofuranosidase activity"/>
    <property type="evidence" value="ECO:0007669"/>
    <property type="project" value="TreeGrafter"/>
</dbReference>
<evidence type="ECO:0000256" key="1">
    <source>
        <dbReference type="ARBA" id="ARBA00022729"/>
    </source>
</evidence>
<dbReference type="PANTHER" id="PTHR42721">
    <property type="entry name" value="SUGAR HYDROLASE-RELATED"/>
    <property type="match status" value="1"/>
</dbReference>
<keyword evidence="2" id="KW-0378">Hydrolase</keyword>
<reference evidence="5 6" key="1">
    <citation type="submission" date="2018-04" db="EMBL/GenBank/DDBJ databases">
        <title>The genome of golden apple snail Pomacea canaliculata provides insight into stress tolerance and invasive adaptation.</title>
        <authorList>
            <person name="Liu C."/>
            <person name="Liu B."/>
            <person name="Ren Y."/>
            <person name="Zhang Y."/>
            <person name="Wang H."/>
            <person name="Li S."/>
            <person name="Jiang F."/>
            <person name="Yin L."/>
            <person name="Zhang G."/>
            <person name="Qian W."/>
            <person name="Fan W."/>
        </authorList>
    </citation>
    <scope>NUCLEOTIDE SEQUENCE [LARGE SCALE GENOMIC DNA]</scope>
    <source>
        <strain evidence="5">SZHN2017</strain>
        <tissue evidence="5">Muscle</tissue>
    </source>
</reference>
<dbReference type="STRING" id="400727.A0A2T7P4T1"/>
<dbReference type="Pfam" id="PF00933">
    <property type="entry name" value="Glyco_hydro_3"/>
    <property type="match status" value="3"/>
</dbReference>
<name>A0A2T7P4T1_POMCA</name>
<dbReference type="GO" id="GO:0009044">
    <property type="term" value="F:xylan 1,4-beta-xylosidase activity"/>
    <property type="evidence" value="ECO:0007669"/>
    <property type="project" value="InterPro"/>
</dbReference>
<dbReference type="SMART" id="SM01217">
    <property type="entry name" value="Fn3_like"/>
    <property type="match status" value="2"/>
</dbReference>
<dbReference type="InterPro" id="IPR001764">
    <property type="entry name" value="Glyco_hydro_3_N"/>
</dbReference>
<dbReference type="GO" id="GO:0031222">
    <property type="term" value="P:arabinan catabolic process"/>
    <property type="evidence" value="ECO:0007669"/>
    <property type="project" value="TreeGrafter"/>
</dbReference>
<dbReference type="InterPro" id="IPR044993">
    <property type="entry name" value="BXL"/>
</dbReference>
<evidence type="ECO:0000256" key="2">
    <source>
        <dbReference type="ARBA" id="ARBA00022801"/>
    </source>
</evidence>
<gene>
    <name evidence="5" type="ORF">C0Q70_11007</name>
</gene>
<dbReference type="PRINTS" id="PR00133">
    <property type="entry name" value="GLHYDRLASE3"/>
</dbReference>
<keyword evidence="3" id="KW-0326">Glycosidase</keyword>
<feature type="domain" description="Fibronectin type III-like" evidence="4">
    <location>
        <begin position="1316"/>
        <end position="1385"/>
    </location>
</feature>
<dbReference type="InterPro" id="IPR017853">
    <property type="entry name" value="GH"/>
</dbReference>
<proteinExistence type="predicted"/>
<dbReference type="PANTHER" id="PTHR42721:SF42">
    <property type="entry name" value="FIBRONECTIN TYPE III-LIKE DOMAIN-CONTAINING PROTEIN"/>
    <property type="match status" value="1"/>
</dbReference>
<dbReference type="InterPro" id="IPR036962">
    <property type="entry name" value="Glyco_hydro_3_N_sf"/>
</dbReference>
<dbReference type="Pfam" id="PF01915">
    <property type="entry name" value="Glyco_hydro_3_C"/>
    <property type="match status" value="2"/>
</dbReference>
<evidence type="ECO:0000313" key="6">
    <source>
        <dbReference type="Proteomes" id="UP000245119"/>
    </source>
</evidence>
<dbReference type="OrthoDB" id="47059at2759"/>
<dbReference type="Gene3D" id="3.40.50.1700">
    <property type="entry name" value="Glycoside hydrolase family 3 C-terminal domain"/>
    <property type="match status" value="2"/>
</dbReference>
<dbReference type="EMBL" id="PZQS01000006">
    <property type="protein sequence ID" value="PVD28420.1"/>
    <property type="molecule type" value="Genomic_DNA"/>
</dbReference>
<dbReference type="Pfam" id="PF14310">
    <property type="entry name" value="Fn3-like"/>
    <property type="match status" value="2"/>
</dbReference>
<feature type="domain" description="Fibronectin type III-like" evidence="4">
    <location>
        <begin position="618"/>
        <end position="684"/>
    </location>
</feature>
<dbReference type="SUPFAM" id="SSF52279">
    <property type="entry name" value="Beta-D-glucan exohydrolase, C-terminal domain"/>
    <property type="match status" value="2"/>
</dbReference>
<organism evidence="5 6">
    <name type="scientific">Pomacea canaliculata</name>
    <name type="common">Golden apple snail</name>
    <dbReference type="NCBI Taxonomy" id="400727"/>
    <lineage>
        <taxon>Eukaryota</taxon>
        <taxon>Metazoa</taxon>
        <taxon>Spiralia</taxon>
        <taxon>Lophotrochozoa</taxon>
        <taxon>Mollusca</taxon>
        <taxon>Gastropoda</taxon>
        <taxon>Caenogastropoda</taxon>
        <taxon>Architaenioglossa</taxon>
        <taxon>Ampullarioidea</taxon>
        <taxon>Ampullariidae</taxon>
        <taxon>Pomacea</taxon>
    </lineage>
</organism>
<evidence type="ECO:0000256" key="3">
    <source>
        <dbReference type="ARBA" id="ARBA00023295"/>
    </source>
</evidence>
<evidence type="ECO:0000259" key="4">
    <source>
        <dbReference type="SMART" id="SM01217"/>
    </source>
</evidence>
<evidence type="ECO:0000313" key="5">
    <source>
        <dbReference type="EMBL" id="PVD28420.1"/>
    </source>
</evidence>
<keyword evidence="6" id="KW-1185">Reference proteome</keyword>
<dbReference type="GO" id="GO:0045493">
    <property type="term" value="P:xylan catabolic process"/>
    <property type="evidence" value="ECO:0007669"/>
    <property type="project" value="InterPro"/>
</dbReference>
<sequence>MNVFVYPSTATTRNDPRRQLHDYPFRNVSLSWQERVADLVGRLTLEEIQEQMGRGGAGNIGGPAPAIPRLGIGPYEWDTECLRGDAETPGYATAFPQPLGLAASFSPNLIYEVAEATSVEVRGKHNDFVKQGNYGFHTGASCFSPVINIMRDPRWGRNQETYGEDPYLNGVMGASYIQGLQGDDPRYVRASGGCKHFDVHGGPENIPVSRFSFNAVVSENDWRTTFLPAFRMCVEAGSYSVMCSYNRNEWNFTGYVVSDQGAIENIISEHHYYNDSVSTVAGCVNAGVNLELSDNLQNPVFFSLVEAVQQGKLTEQKVREMVAPLFYTRMRLGEFDPPELNPYSNLTSAEVETDDHKGLAVEAALKTFVLLKNNGVLPLPNPDNIAVVGPMANVTSDMFGDYAPNVPDEDIVTVLQGMAEFATNVHFASGCDNPACKNYDRDSVLNVINNTAVIFVVLGTGQTVEAEGRDRPDLELPGQQKALLTDVIQNTPMSTPIILILLNAGPLNISFAESEAKVSAILECFLPAQASGSAIWRSIANLGGQAGSCWQLPDMVNYSMDGRTYRYFKGDPLYPFGYGLSYTTFAYRALTVPASIKAGDPLLGQVLVSNVGEVDSEEVVQIYIEWLDSSLSTPKLQLVFFNRYILTAGQRDLVVPFKIEAHQMAVWMNEGWVVPNGIEWHNAKHRVQDYPFRNVSLSWQERVADLVSRLTLEEIQEQMGRGGAGNIGGPAPAISRLGIGPYEWDTECLRGDADAPGNATAFPQSLGLAASFSPNLVYRMAEATAVEVRGKHNDFVKQGNYSFHTGASCFSPVINIMRDPRWGRNQETYGEDPYLSGIMATSYIRGLQGDDPRYVRASGGCKHFDVHGGPEDIPVSRFSFNAVVSERDWRTTFLPAFRTCVQAGTFSVMCSYNSINGVPACANQELLTDILRNEWKFTGYVVSDQGAIEMIISNHHYYNNSVDTVAGCVNAGVNLELSNNLQTPVFFSLVEAVQQGKLTEDKVREMVAPLFYTRMRLGEFDPPEMNPYNNLTSAEVETEEHRALAEEAALKSFVLLKNNGVLPFFSLSFFTVAIVGPMANATRDVLGDYAANAPDDAFVTVLQGLGSFTAGVQYASGCDNPVCQNYDRDSVLKAINNTNVTFVVLGTGQTVESEGRDRPNLELPGHQRDLLTDVIENTPLTTPIILILLNAGPLNISFADRDPRVSAIVECFLPAQATGSAIRRTIINLGDGAGPAGRLPFTWPLLASQLPDMVNYSMDGRTYRYFKGDPLYPFGYGLSYSFFFYSGLSVPASIKAGDPLRGQVLVSNVGEVDSDEVVQIYIKWWDTKLPTPIMQLVYFNRFSLEAGKQDFLVEFEIEAQQMAVWTDEGWVVPNGTMSVYAGGQQPLQARKVPSNVLFTYFQIDGSKNLGRY</sequence>
<protein>
    <recommendedName>
        <fullName evidence="4">Fibronectin type III-like domain-containing protein</fullName>
    </recommendedName>
</protein>